<evidence type="ECO:0000256" key="3">
    <source>
        <dbReference type="ARBA" id="ARBA00024303"/>
    </source>
</evidence>
<dbReference type="AlphaFoldDB" id="A0A6N8INB8"/>
<accession>A0A6N8INB8</accession>
<name>A0A6N8INB8_9BURK</name>
<dbReference type="PIRSF" id="PIRSF015557">
    <property type="entry name" value="UCP015557"/>
    <property type="match status" value="1"/>
</dbReference>
<evidence type="ECO:0000313" key="8">
    <source>
        <dbReference type="EMBL" id="MVQ28357.1"/>
    </source>
</evidence>
<dbReference type="InterPro" id="IPR016633">
    <property type="entry name" value="EarP"/>
</dbReference>
<keyword evidence="2 8" id="KW-0808">Transferase</keyword>
<gene>
    <name evidence="8" type="primary">earP</name>
    <name evidence="8" type="ORF">GON04_02770</name>
</gene>
<dbReference type="Proteomes" id="UP000469385">
    <property type="component" value="Unassembled WGS sequence"/>
</dbReference>
<comment type="function">
    <text evidence="3">Protein-arginine rhamnosyltransferase that catalyzes the transfer of a single rhamnose to elongation factor P (EF-P) on 'Lys-32', a modification required for EF-P-dependent rescue of polyproline stalled ribosomes.</text>
</comment>
<dbReference type="GO" id="GO:0106361">
    <property type="term" value="F:protein-arginine rhamnosyltransferase activity"/>
    <property type="evidence" value="ECO:0007669"/>
    <property type="project" value="InterPro"/>
</dbReference>
<keyword evidence="8" id="KW-0648">Protein biosynthesis</keyword>
<organism evidence="8 9">
    <name type="scientific">Ramlibacter pinisoli</name>
    <dbReference type="NCBI Taxonomy" id="2682844"/>
    <lineage>
        <taxon>Bacteria</taxon>
        <taxon>Pseudomonadati</taxon>
        <taxon>Pseudomonadota</taxon>
        <taxon>Betaproteobacteria</taxon>
        <taxon>Burkholderiales</taxon>
        <taxon>Comamonadaceae</taxon>
        <taxon>Ramlibacter</taxon>
    </lineage>
</organism>
<keyword evidence="8" id="KW-0251">Elongation factor</keyword>
<evidence type="ECO:0000256" key="6">
    <source>
        <dbReference type="ARBA" id="ARBA00030025"/>
    </source>
</evidence>
<evidence type="ECO:0000256" key="1">
    <source>
        <dbReference type="ARBA" id="ARBA00022676"/>
    </source>
</evidence>
<proteinExistence type="inferred from homology"/>
<evidence type="ECO:0000256" key="2">
    <source>
        <dbReference type="ARBA" id="ARBA00022679"/>
    </source>
</evidence>
<keyword evidence="1" id="KW-0328">Glycosyltransferase</keyword>
<comment type="caution">
    <text evidence="8">The sequence shown here is derived from an EMBL/GenBank/DDBJ whole genome shotgun (WGS) entry which is preliminary data.</text>
</comment>
<dbReference type="RefSeq" id="WP_157396473.1">
    <property type="nucleotide sequence ID" value="NZ_WSEL01000003.1"/>
</dbReference>
<protein>
    <recommendedName>
        <fullName evidence="5">Protein-arginine rhamnosyltransferase</fullName>
    </recommendedName>
    <alternativeName>
        <fullName evidence="6">EF-P arginine rhamnosyltransferase</fullName>
    </alternativeName>
</protein>
<dbReference type="Pfam" id="PF10093">
    <property type="entry name" value="EarP"/>
    <property type="match status" value="1"/>
</dbReference>
<evidence type="ECO:0000256" key="7">
    <source>
        <dbReference type="ARBA" id="ARBA00048472"/>
    </source>
</evidence>
<reference evidence="8 9" key="1">
    <citation type="submission" date="2019-12" db="EMBL/GenBank/DDBJ databases">
        <authorList>
            <person name="Huq M.A."/>
        </authorList>
    </citation>
    <scope>NUCLEOTIDE SEQUENCE [LARGE SCALE GENOMIC DNA]</scope>
    <source>
        <strain evidence="8 9">MAH-25</strain>
    </source>
</reference>
<dbReference type="GO" id="GO:0003746">
    <property type="term" value="F:translation elongation factor activity"/>
    <property type="evidence" value="ECO:0007669"/>
    <property type="project" value="UniProtKB-KW"/>
</dbReference>
<evidence type="ECO:0000256" key="5">
    <source>
        <dbReference type="ARBA" id="ARBA00024416"/>
    </source>
</evidence>
<dbReference type="NCBIfam" id="TIGR03837">
    <property type="entry name" value="efp_Arg_rhamno"/>
    <property type="match status" value="1"/>
</dbReference>
<evidence type="ECO:0000313" key="9">
    <source>
        <dbReference type="Proteomes" id="UP000469385"/>
    </source>
</evidence>
<evidence type="ECO:0000256" key="4">
    <source>
        <dbReference type="ARBA" id="ARBA00024346"/>
    </source>
</evidence>
<keyword evidence="9" id="KW-1185">Reference proteome</keyword>
<comment type="similarity">
    <text evidence="4">Belongs to the glycosyltransferase 104 family.</text>
</comment>
<comment type="catalytic activity">
    <reaction evidence="7">
        <text>dTDP-beta-L-rhamnose + L-arginyl-[protein] = N(omega)-(alpha-L-rhamnosyl)-L-arginyl-[protein] + dTDP + H(+)</text>
        <dbReference type="Rhea" id="RHEA:66692"/>
        <dbReference type="Rhea" id="RHEA-COMP:10532"/>
        <dbReference type="Rhea" id="RHEA-COMP:17096"/>
        <dbReference type="ChEBI" id="CHEBI:15378"/>
        <dbReference type="ChEBI" id="CHEBI:29965"/>
        <dbReference type="ChEBI" id="CHEBI:57510"/>
        <dbReference type="ChEBI" id="CHEBI:58369"/>
        <dbReference type="ChEBI" id="CHEBI:167445"/>
    </reaction>
    <physiologicalReaction direction="left-to-right" evidence="7">
        <dbReference type="Rhea" id="RHEA:66693"/>
    </physiologicalReaction>
</comment>
<dbReference type="EMBL" id="WSEL01000003">
    <property type="protein sequence ID" value="MVQ28357.1"/>
    <property type="molecule type" value="Genomic_DNA"/>
</dbReference>
<sequence>MQWDIFCRVIDNHGDIGVCWRLAADLGGRGEAVRLWVDDPGALDWMAPGGRPGVEVHRWDGPIDAAPADVVVEAFGCELDEAFQAAIAECARRTGRQPAWLNLEYLSAEDWVERCHGLPSPVLAGPAAGLTKRFFYPGFAADTGGLLREPDLRARQAGFDRDAWLRSHGIEAAGDRLVSLFCYEPPGLPGLLQDLARGPHPTRLLVTAGRAAAAVRDLLDGGLLGAGQGTGALTVHWLPLLTQPGFDELLWACDFNFVRGEDSLVRALWAGKPFAWNIYPQDDGVHLDKLEAFLAWSQAPEALRRLHAAWNQPGQPWHGLAIDAWQEPARRARGCALALPDLTSSLLQAVRG</sequence>